<evidence type="ECO:0000256" key="2">
    <source>
        <dbReference type="SAM" id="SignalP"/>
    </source>
</evidence>
<dbReference type="AlphaFoldDB" id="A0A8H6YVW4"/>
<feature type="transmembrane region" description="Helical" evidence="1">
    <location>
        <begin position="249"/>
        <end position="268"/>
    </location>
</feature>
<organism evidence="3 4">
    <name type="scientific">Mycena venus</name>
    <dbReference type="NCBI Taxonomy" id="2733690"/>
    <lineage>
        <taxon>Eukaryota</taxon>
        <taxon>Fungi</taxon>
        <taxon>Dikarya</taxon>
        <taxon>Basidiomycota</taxon>
        <taxon>Agaricomycotina</taxon>
        <taxon>Agaricomycetes</taxon>
        <taxon>Agaricomycetidae</taxon>
        <taxon>Agaricales</taxon>
        <taxon>Marasmiineae</taxon>
        <taxon>Mycenaceae</taxon>
        <taxon>Mycena</taxon>
    </lineage>
</organism>
<feature type="transmembrane region" description="Helical" evidence="1">
    <location>
        <begin position="213"/>
        <end position="237"/>
    </location>
</feature>
<feature type="signal peptide" evidence="2">
    <location>
        <begin position="1"/>
        <end position="30"/>
    </location>
</feature>
<proteinExistence type="predicted"/>
<evidence type="ECO:0000313" key="3">
    <source>
        <dbReference type="EMBL" id="KAF7365887.1"/>
    </source>
</evidence>
<keyword evidence="2" id="KW-0732">Signal</keyword>
<name>A0A8H6YVW4_9AGAR</name>
<keyword evidence="1" id="KW-0472">Membrane</keyword>
<evidence type="ECO:0008006" key="5">
    <source>
        <dbReference type="Google" id="ProtNLM"/>
    </source>
</evidence>
<sequence>MNRALFRVSLYGPGLLLQLWLLPPFLTIQSNPQPPHAMRAWKTEYISRLEYSQHLPFVRVVHTAKEALEREAYPVKLIRRKRRWETWPSPGWGEVRKNSRILLFQRLKEREYEAVRESLLRKIERHFIILALLAGVEAAALAVPGIETAHWLARACFFAGTALAVCGVIVGRFVSGIFDIFFGEDITATHDDPGHRFLTLDASPRLCHRIGLLYSWTGIALTASSLFFLGGVLAFIATTTFDAARPPSGASLIAFRVLSIFPEGVYMVQFFRRLVWCSFAHRRFRDGGKEQEEGGSVEP</sequence>
<accession>A0A8H6YVW4</accession>
<feature type="transmembrane region" description="Helical" evidence="1">
    <location>
        <begin position="152"/>
        <end position="174"/>
    </location>
</feature>
<feature type="chain" id="PRO_5034167859" description="Transmembrane protein" evidence="2">
    <location>
        <begin position="31"/>
        <end position="299"/>
    </location>
</feature>
<evidence type="ECO:0000256" key="1">
    <source>
        <dbReference type="SAM" id="Phobius"/>
    </source>
</evidence>
<protein>
    <recommendedName>
        <fullName evidence="5">Transmembrane protein</fullName>
    </recommendedName>
</protein>
<dbReference type="OrthoDB" id="2910511at2759"/>
<feature type="transmembrane region" description="Helical" evidence="1">
    <location>
        <begin position="127"/>
        <end position="146"/>
    </location>
</feature>
<evidence type="ECO:0000313" key="4">
    <source>
        <dbReference type="Proteomes" id="UP000620124"/>
    </source>
</evidence>
<dbReference type="Proteomes" id="UP000620124">
    <property type="component" value="Unassembled WGS sequence"/>
</dbReference>
<reference evidence="3" key="1">
    <citation type="submission" date="2020-05" db="EMBL/GenBank/DDBJ databases">
        <title>Mycena genomes resolve the evolution of fungal bioluminescence.</title>
        <authorList>
            <person name="Tsai I.J."/>
        </authorList>
    </citation>
    <scope>NUCLEOTIDE SEQUENCE</scope>
    <source>
        <strain evidence="3">CCC161011</strain>
    </source>
</reference>
<keyword evidence="4" id="KW-1185">Reference proteome</keyword>
<dbReference type="EMBL" id="JACAZI010000003">
    <property type="protein sequence ID" value="KAF7365887.1"/>
    <property type="molecule type" value="Genomic_DNA"/>
</dbReference>
<keyword evidence="1" id="KW-0812">Transmembrane</keyword>
<keyword evidence="1" id="KW-1133">Transmembrane helix</keyword>
<comment type="caution">
    <text evidence="3">The sequence shown here is derived from an EMBL/GenBank/DDBJ whole genome shotgun (WGS) entry which is preliminary data.</text>
</comment>
<gene>
    <name evidence="3" type="ORF">MVEN_00463700</name>
</gene>